<dbReference type="Pfam" id="PF00550">
    <property type="entry name" value="PP-binding"/>
    <property type="match status" value="1"/>
</dbReference>
<evidence type="ECO:0000259" key="1">
    <source>
        <dbReference type="PROSITE" id="PS50075"/>
    </source>
</evidence>
<dbReference type="PROSITE" id="PS50075">
    <property type="entry name" value="CARRIER"/>
    <property type="match status" value="1"/>
</dbReference>
<dbReference type="InterPro" id="IPR009081">
    <property type="entry name" value="PP-bd_ACP"/>
</dbReference>
<accession>A0A060ZCW8</accession>
<evidence type="ECO:0000313" key="4">
    <source>
        <dbReference type="Proteomes" id="UP000756710"/>
    </source>
</evidence>
<evidence type="ECO:0000313" key="2">
    <source>
        <dbReference type="EMBL" id="CDR02673.1"/>
    </source>
</evidence>
<dbReference type="Gene3D" id="1.10.1200.10">
    <property type="entry name" value="ACP-like"/>
    <property type="match status" value="1"/>
</dbReference>
<dbReference type="SUPFAM" id="SSF47336">
    <property type="entry name" value="ACP-like"/>
    <property type="match status" value="1"/>
</dbReference>
<evidence type="ECO:0000313" key="3">
    <source>
        <dbReference type="EMBL" id="MBP2067085.1"/>
    </source>
</evidence>
<proteinExistence type="predicted"/>
<reference evidence="2" key="1">
    <citation type="submission" date="2014-05" db="EMBL/GenBank/DDBJ databases">
        <authorList>
            <person name="Horn Fabian"/>
        </authorList>
    </citation>
    <scope>NUCLEOTIDE SEQUENCE</scope>
</reference>
<dbReference type="AlphaFoldDB" id="A0A060ZCW8"/>
<organism evidence="2">
    <name type="scientific">Streptomyces iranensis</name>
    <dbReference type="NCBI Taxonomy" id="576784"/>
    <lineage>
        <taxon>Bacteria</taxon>
        <taxon>Bacillati</taxon>
        <taxon>Actinomycetota</taxon>
        <taxon>Actinomycetes</taxon>
        <taxon>Kitasatosporales</taxon>
        <taxon>Streptomycetaceae</taxon>
        <taxon>Streptomyces</taxon>
        <taxon>Streptomyces violaceusniger group</taxon>
    </lineage>
</organism>
<dbReference type="Proteomes" id="UP000756710">
    <property type="component" value="Unassembled WGS sequence"/>
</dbReference>
<name>A0A060ZCW8_9ACTN</name>
<dbReference type="InterPro" id="IPR036736">
    <property type="entry name" value="ACP-like_sf"/>
</dbReference>
<sequence length="87" mass="9632">MAEFNLVRLSQLLREHGEQDASVDVDLAGNIEDITFEDLGIDSLALFNTFVQIEREYTVELSYDVAVDAETPGELVKLVNEKLATGS</sequence>
<keyword evidence="4" id="KW-1185">Reference proteome</keyword>
<gene>
    <name evidence="3" type="ORF">J2Z30_008151</name>
    <name evidence="2" type="ORF">SIRAN868</name>
</gene>
<feature type="domain" description="Carrier" evidence="1">
    <location>
        <begin position="3"/>
        <end position="83"/>
    </location>
</feature>
<dbReference type="EMBL" id="JAGGLR010000028">
    <property type="protein sequence ID" value="MBP2067085.1"/>
    <property type="molecule type" value="Genomic_DNA"/>
</dbReference>
<dbReference type="EMBL" id="LK022848">
    <property type="protein sequence ID" value="CDR02673.1"/>
    <property type="molecule type" value="Genomic_DNA"/>
</dbReference>
<dbReference type="GeneID" id="32472267"/>
<reference evidence="3 4" key="2">
    <citation type="submission" date="2021-03" db="EMBL/GenBank/DDBJ databases">
        <title>Genomic Encyclopedia of Type Strains, Phase IV (KMG-IV): sequencing the most valuable type-strain genomes for metagenomic binning, comparative biology and taxonomic classification.</title>
        <authorList>
            <person name="Goeker M."/>
        </authorList>
    </citation>
    <scope>NUCLEOTIDE SEQUENCE [LARGE SCALE GENOMIC DNA]</scope>
    <source>
        <strain evidence="3 4">DSM 41954</strain>
    </source>
</reference>
<dbReference type="RefSeq" id="WP_044567262.1">
    <property type="nucleotide sequence ID" value="NZ_BAABDR010000098.1"/>
</dbReference>
<dbReference type="HOGENOM" id="CLU_108696_12_0_11"/>
<protein>
    <submittedName>
        <fullName evidence="3">Act minimal PKS acyl carrier protein</fullName>
    </submittedName>
    <submittedName>
        <fullName evidence="2">Phosphopantetheine-binding protein</fullName>
    </submittedName>
</protein>